<dbReference type="GO" id="GO:0008270">
    <property type="term" value="F:zinc ion binding"/>
    <property type="evidence" value="ECO:0007669"/>
    <property type="project" value="InterPro"/>
</dbReference>
<dbReference type="AlphaFoldDB" id="A0AA88XEE3"/>
<feature type="binding site" evidence="9">
    <location>
        <position position="45"/>
    </location>
    <ligand>
        <name>Ca(2+)</name>
        <dbReference type="ChEBI" id="CHEBI:29108"/>
        <label>3</label>
    </ligand>
</feature>
<keyword evidence="6 9" id="KW-0862">Zinc</keyword>
<evidence type="ECO:0000256" key="7">
    <source>
        <dbReference type="ARBA" id="ARBA00023049"/>
    </source>
</evidence>
<dbReference type="InterPro" id="IPR024079">
    <property type="entry name" value="MetalloPept_cat_dom_sf"/>
</dbReference>
<comment type="cofactor">
    <cofactor evidence="9">
        <name>Ca(2+)</name>
        <dbReference type="ChEBI" id="CHEBI:29108"/>
    </cofactor>
    <text evidence="9">Can bind about 5 Ca(2+) ions per subunit.</text>
</comment>
<dbReference type="InterPro" id="IPR006026">
    <property type="entry name" value="Peptidase_Metallo"/>
</dbReference>
<dbReference type="PANTHER" id="PTHR10201">
    <property type="entry name" value="MATRIX METALLOPROTEINASE"/>
    <property type="match status" value="1"/>
</dbReference>
<keyword evidence="4" id="KW-0732">Signal</keyword>
<evidence type="ECO:0000313" key="12">
    <source>
        <dbReference type="Proteomes" id="UP001186944"/>
    </source>
</evidence>
<dbReference type="Pfam" id="PF00413">
    <property type="entry name" value="Peptidase_M10"/>
    <property type="match status" value="1"/>
</dbReference>
<keyword evidence="7" id="KW-0482">Metalloprotease</keyword>
<dbReference type="GO" id="GO:0030198">
    <property type="term" value="P:extracellular matrix organization"/>
    <property type="evidence" value="ECO:0007669"/>
    <property type="project" value="TreeGrafter"/>
</dbReference>
<evidence type="ECO:0000256" key="6">
    <source>
        <dbReference type="ARBA" id="ARBA00022833"/>
    </source>
</evidence>
<dbReference type="InterPro" id="IPR021190">
    <property type="entry name" value="Pept_M10A"/>
</dbReference>
<evidence type="ECO:0000256" key="1">
    <source>
        <dbReference type="ARBA" id="ARBA00010370"/>
    </source>
</evidence>
<feature type="active site" evidence="8">
    <location>
        <position position="64"/>
    </location>
</feature>
<proteinExistence type="inferred from homology"/>
<evidence type="ECO:0000256" key="4">
    <source>
        <dbReference type="ARBA" id="ARBA00022729"/>
    </source>
</evidence>
<evidence type="ECO:0000256" key="3">
    <source>
        <dbReference type="ARBA" id="ARBA00022723"/>
    </source>
</evidence>
<gene>
    <name evidence="11" type="ORF">FSP39_002754</name>
</gene>
<evidence type="ECO:0000256" key="5">
    <source>
        <dbReference type="ARBA" id="ARBA00022801"/>
    </source>
</evidence>
<reference evidence="11" key="1">
    <citation type="submission" date="2019-08" db="EMBL/GenBank/DDBJ databases">
        <title>The improved chromosome-level genome for the pearl oyster Pinctada fucata martensii using PacBio sequencing and Hi-C.</title>
        <authorList>
            <person name="Zheng Z."/>
        </authorList>
    </citation>
    <scope>NUCLEOTIDE SEQUENCE</scope>
    <source>
        <strain evidence="11">ZZ-2019</strain>
        <tissue evidence="11">Adductor muscle</tissue>
    </source>
</reference>
<evidence type="ECO:0000256" key="2">
    <source>
        <dbReference type="ARBA" id="ARBA00022670"/>
    </source>
</evidence>
<accession>A0AA88XEE3</accession>
<keyword evidence="3 9" id="KW-0479">Metal-binding</keyword>
<feature type="binding site" evidence="9">
    <location>
        <position position="67"/>
    </location>
    <ligand>
        <name>Zn(2+)</name>
        <dbReference type="ChEBI" id="CHEBI:29105"/>
        <label>2</label>
        <note>catalytic</note>
    </ligand>
</feature>
<dbReference type="PANTHER" id="PTHR10201:SF291">
    <property type="entry name" value="MATRIX METALLOPROTEINASE 1, ISOFORM C-RELATED"/>
    <property type="match status" value="1"/>
</dbReference>
<feature type="binding site" evidence="9">
    <location>
        <position position="45"/>
    </location>
    <ligand>
        <name>Ca(2+)</name>
        <dbReference type="ChEBI" id="CHEBI:29108"/>
        <label>1</label>
    </ligand>
</feature>
<feature type="binding site" evidence="9">
    <location>
        <position position="73"/>
    </location>
    <ligand>
        <name>Zn(2+)</name>
        <dbReference type="ChEBI" id="CHEBI:29105"/>
        <label>2</label>
        <note>catalytic</note>
    </ligand>
</feature>
<dbReference type="GO" id="GO:0004222">
    <property type="term" value="F:metalloendopeptidase activity"/>
    <property type="evidence" value="ECO:0007669"/>
    <property type="project" value="InterPro"/>
</dbReference>
<evidence type="ECO:0000313" key="11">
    <source>
        <dbReference type="EMBL" id="KAK3083759.1"/>
    </source>
</evidence>
<dbReference type="GO" id="GO:0031012">
    <property type="term" value="C:extracellular matrix"/>
    <property type="evidence" value="ECO:0007669"/>
    <property type="project" value="InterPro"/>
</dbReference>
<protein>
    <recommendedName>
        <fullName evidence="10">Peptidase metallopeptidase domain-containing protein</fullName>
    </recommendedName>
</protein>
<feature type="binding site" evidence="9">
    <location>
        <position position="81"/>
    </location>
    <ligand>
        <name>Zn(2+)</name>
        <dbReference type="ChEBI" id="CHEBI:29105"/>
        <label>2</label>
        <note>catalytic</note>
    </ligand>
</feature>
<comment type="caution">
    <text evidence="11">The sequence shown here is derived from an EMBL/GenBank/DDBJ whole genome shotgun (WGS) entry which is preliminary data.</text>
</comment>
<feature type="domain" description="Peptidase metallopeptidase" evidence="10">
    <location>
        <begin position="6"/>
        <end position="108"/>
    </location>
</feature>
<feature type="binding site" evidence="9">
    <location>
        <position position="43"/>
    </location>
    <ligand>
        <name>Ca(2+)</name>
        <dbReference type="ChEBI" id="CHEBI:29108"/>
        <label>1</label>
    </ligand>
</feature>
<dbReference type="GO" id="GO:0006508">
    <property type="term" value="P:proteolysis"/>
    <property type="evidence" value="ECO:0007669"/>
    <property type="project" value="UniProtKB-KW"/>
</dbReference>
<feature type="binding site" evidence="9">
    <location>
        <position position="63"/>
    </location>
    <ligand>
        <name>Zn(2+)</name>
        <dbReference type="ChEBI" id="CHEBI:29105"/>
        <label>2</label>
        <note>catalytic</note>
    </ligand>
</feature>
<organism evidence="11 12">
    <name type="scientific">Pinctada imbricata</name>
    <name type="common">Atlantic pearl-oyster</name>
    <name type="synonym">Pinctada martensii</name>
    <dbReference type="NCBI Taxonomy" id="66713"/>
    <lineage>
        <taxon>Eukaryota</taxon>
        <taxon>Metazoa</taxon>
        <taxon>Spiralia</taxon>
        <taxon>Lophotrochozoa</taxon>
        <taxon>Mollusca</taxon>
        <taxon>Bivalvia</taxon>
        <taxon>Autobranchia</taxon>
        <taxon>Pteriomorphia</taxon>
        <taxon>Pterioida</taxon>
        <taxon>Pterioidea</taxon>
        <taxon>Pteriidae</taxon>
        <taxon>Pinctada</taxon>
    </lineage>
</organism>
<dbReference type="EMBL" id="VSWD01000013">
    <property type="protein sequence ID" value="KAK3083759.1"/>
    <property type="molecule type" value="Genomic_DNA"/>
</dbReference>
<dbReference type="PRINTS" id="PR00138">
    <property type="entry name" value="MATRIXIN"/>
</dbReference>
<sequence>MKAGDADSSWAPGLTPISGVRFFSCGVLAHAFFPANGDTHFDDGENWQIQNDEGTDFFTVAAHEIGHALGLAHSTEEKALMAPYYAGYDPNFRLHYDDIRGIQTLYGGMRFNRLILLHFNFHKEYNDWLRNHYS</sequence>
<keyword evidence="2" id="KW-0645">Protease</keyword>
<evidence type="ECO:0000256" key="8">
    <source>
        <dbReference type="PIRSR" id="PIRSR621190-1"/>
    </source>
</evidence>
<dbReference type="SMART" id="SM00235">
    <property type="entry name" value="ZnMc"/>
    <property type="match status" value="1"/>
</dbReference>
<dbReference type="Proteomes" id="UP001186944">
    <property type="component" value="Unassembled WGS sequence"/>
</dbReference>
<dbReference type="GO" id="GO:0030574">
    <property type="term" value="P:collagen catabolic process"/>
    <property type="evidence" value="ECO:0007669"/>
    <property type="project" value="TreeGrafter"/>
</dbReference>
<comment type="cofactor">
    <cofactor evidence="9">
        <name>Zn(2+)</name>
        <dbReference type="ChEBI" id="CHEBI:29105"/>
    </cofactor>
    <text evidence="9">Binds 2 Zn(2+) ions per subunit.</text>
</comment>
<feature type="binding site" evidence="9">
    <location>
        <position position="42"/>
    </location>
    <ligand>
        <name>Ca(2+)</name>
        <dbReference type="ChEBI" id="CHEBI:29108"/>
        <label>3</label>
    </ligand>
</feature>
<feature type="binding site" evidence="9">
    <location>
        <position position="30"/>
    </location>
    <ligand>
        <name>Zn(2+)</name>
        <dbReference type="ChEBI" id="CHEBI:29105"/>
        <label>1</label>
    </ligand>
</feature>
<dbReference type="SUPFAM" id="SSF55486">
    <property type="entry name" value="Metalloproteases ('zincins'), catalytic domain"/>
    <property type="match status" value="1"/>
</dbReference>
<feature type="binding site" evidence="9">
    <location>
        <position position="40"/>
    </location>
    <ligand>
        <name>Zn(2+)</name>
        <dbReference type="ChEBI" id="CHEBI:29105"/>
        <label>1</label>
    </ligand>
</feature>
<comment type="similarity">
    <text evidence="1">Belongs to the peptidase M10A family.</text>
</comment>
<keyword evidence="12" id="KW-1185">Reference proteome</keyword>
<keyword evidence="9" id="KW-0106">Calcium</keyword>
<name>A0AA88XEE3_PINIB</name>
<evidence type="ECO:0000256" key="9">
    <source>
        <dbReference type="PIRSR" id="PIRSR621190-2"/>
    </source>
</evidence>
<dbReference type="InterPro" id="IPR001818">
    <property type="entry name" value="Pept_M10_metallopeptidase"/>
</dbReference>
<keyword evidence="5" id="KW-0378">Hydrolase</keyword>
<evidence type="ECO:0000259" key="10">
    <source>
        <dbReference type="SMART" id="SM00235"/>
    </source>
</evidence>
<dbReference type="Gene3D" id="3.40.390.10">
    <property type="entry name" value="Collagenase (Catalytic Domain)"/>
    <property type="match status" value="1"/>
</dbReference>
<dbReference type="GO" id="GO:0005615">
    <property type="term" value="C:extracellular space"/>
    <property type="evidence" value="ECO:0007669"/>
    <property type="project" value="TreeGrafter"/>
</dbReference>
<feature type="binding site" evidence="9">
    <location>
        <position position="38"/>
    </location>
    <ligand>
        <name>Ca(2+)</name>
        <dbReference type="ChEBI" id="CHEBI:29108"/>
        <label>2</label>
    </ligand>
</feature>